<sequence>MLDKGCALAAEHGYRIAHLSCEEGEYPPALFSALGYTTLPAAPGSAGADAAHTRMLLVERAGSVVDHLASQEPLLISLDDVQFADQISLLALRVLPSQLRGKPVVWILARCVDRDNRDTARLYAHLERGLSTARVEIERLSPSAVTDLTRDLCQARPDQDLLDQLGELDGNPRSITELVNGYLDEGKISTEDGLARLSEFGEQDQASVLSTRLRGLPARPALPQRFLNLVEERLARLSRQTRLLLQAAAVLGPAFQPDDLTGLLGKSWAEIIAEAQEALDSGLLRTTDYALAFRDELLWRSMLDSFPVPLRTALHRRVADTHLERGGSVTEAAIHLLQGARHGDTATTRILAQASHEALASEPSVAAELARRGLEFADPGISDHTALRTVAVEALTRAGPLASAASTAREALARGLPPQAAAAAEYCLSIAETLGGQAAESQNEPDDATPDDHVEKLRVGFLQREYARDRDAAIERADELLTSPQVAEPAVRVTAMQICAQGRWEAGELHAGLGLAREAAELAQHTPSLPWHVRPRPTLTLMLVQVGKLREAAELVTAEHTYIESHGLRTLAGIPHLLRSRVALADDRLDEAVAEAHAGLAATTRVGMPLCDALGWDALITVTLRRGHLAQAEEAMSQLEASAQADPTARARSSWMRVQLAMAQDDTDTAAMTMRALVDHPGACSTLLVTEPVAGPVMARFGDERTRDAVTAACRRIAEDNPGFTALETAAAHAQAVLDRAPEILERTETYPDSWSCGVQNEDLAILYEPTDEHRAINYLDQALGHYSAHGAERDAARVRHRLRQWGVRRRHWNYTKRPASGWDSLTDTESSVARLVAQGLTNRQTAKRLFLSSHTVGFHLRQIFRKLDVRSRIELARDWGRARD</sequence>
<name>A0A852Z4K7_9ACTN</name>
<keyword evidence="5" id="KW-1185">Reference proteome</keyword>
<dbReference type="RefSeq" id="WP_179533851.1">
    <property type="nucleotide sequence ID" value="NZ_JACBYW010000001.1"/>
</dbReference>
<dbReference type="PRINTS" id="PR00038">
    <property type="entry name" value="HTHLUXR"/>
</dbReference>
<dbReference type="SMART" id="SM00421">
    <property type="entry name" value="HTH_LUXR"/>
    <property type="match status" value="1"/>
</dbReference>
<dbReference type="GO" id="GO:0006355">
    <property type="term" value="P:regulation of DNA-templated transcription"/>
    <property type="evidence" value="ECO:0007669"/>
    <property type="project" value="InterPro"/>
</dbReference>
<dbReference type="Pfam" id="PF00196">
    <property type="entry name" value="GerE"/>
    <property type="match status" value="1"/>
</dbReference>
<dbReference type="GO" id="GO:0005737">
    <property type="term" value="C:cytoplasm"/>
    <property type="evidence" value="ECO:0007669"/>
    <property type="project" value="TreeGrafter"/>
</dbReference>
<keyword evidence="2" id="KW-0067">ATP-binding</keyword>
<gene>
    <name evidence="4" type="ORF">FHR84_000601</name>
</gene>
<evidence type="ECO:0000256" key="1">
    <source>
        <dbReference type="ARBA" id="ARBA00022741"/>
    </source>
</evidence>
<dbReference type="Gene3D" id="1.25.40.10">
    <property type="entry name" value="Tetratricopeptide repeat domain"/>
    <property type="match status" value="1"/>
</dbReference>
<dbReference type="InterPro" id="IPR036388">
    <property type="entry name" value="WH-like_DNA-bd_sf"/>
</dbReference>
<dbReference type="Proteomes" id="UP000548304">
    <property type="component" value="Unassembled WGS sequence"/>
</dbReference>
<dbReference type="Gene3D" id="1.10.10.10">
    <property type="entry name" value="Winged helix-like DNA-binding domain superfamily/Winged helix DNA-binding domain"/>
    <property type="match status" value="1"/>
</dbReference>
<evidence type="ECO:0000313" key="4">
    <source>
        <dbReference type="EMBL" id="NYH77287.1"/>
    </source>
</evidence>
<dbReference type="PROSITE" id="PS50043">
    <property type="entry name" value="HTH_LUXR_2"/>
    <property type="match status" value="1"/>
</dbReference>
<comment type="caution">
    <text evidence="4">The sequence shown here is derived from an EMBL/GenBank/DDBJ whole genome shotgun (WGS) entry which is preliminary data.</text>
</comment>
<organism evidence="4 5">
    <name type="scientific">Actinopolyspora biskrensis</name>
    <dbReference type="NCBI Taxonomy" id="1470178"/>
    <lineage>
        <taxon>Bacteria</taxon>
        <taxon>Bacillati</taxon>
        <taxon>Actinomycetota</taxon>
        <taxon>Actinomycetes</taxon>
        <taxon>Actinopolysporales</taxon>
        <taxon>Actinopolysporaceae</taxon>
        <taxon>Actinopolyspora</taxon>
    </lineage>
</organism>
<evidence type="ECO:0000259" key="3">
    <source>
        <dbReference type="PROSITE" id="PS50043"/>
    </source>
</evidence>
<keyword evidence="1" id="KW-0547">Nucleotide-binding</keyword>
<evidence type="ECO:0000313" key="5">
    <source>
        <dbReference type="Proteomes" id="UP000548304"/>
    </source>
</evidence>
<dbReference type="EMBL" id="JACBYW010000001">
    <property type="protein sequence ID" value="NYH77287.1"/>
    <property type="molecule type" value="Genomic_DNA"/>
</dbReference>
<dbReference type="PANTHER" id="PTHR16305">
    <property type="entry name" value="TESTICULAR SOLUBLE ADENYLYL CYCLASE"/>
    <property type="match status" value="1"/>
</dbReference>
<dbReference type="GO" id="GO:0004016">
    <property type="term" value="F:adenylate cyclase activity"/>
    <property type="evidence" value="ECO:0007669"/>
    <property type="project" value="TreeGrafter"/>
</dbReference>
<proteinExistence type="predicted"/>
<feature type="domain" description="HTH luxR-type" evidence="3">
    <location>
        <begin position="819"/>
        <end position="885"/>
    </location>
</feature>
<dbReference type="GO" id="GO:0005524">
    <property type="term" value="F:ATP binding"/>
    <property type="evidence" value="ECO:0007669"/>
    <property type="project" value="UniProtKB-KW"/>
</dbReference>
<dbReference type="InterPro" id="IPR000792">
    <property type="entry name" value="Tscrpt_reg_LuxR_C"/>
</dbReference>
<dbReference type="SUPFAM" id="SSF48452">
    <property type="entry name" value="TPR-like"/>
    <property type="match status" value="1"/>
</dbReference>
<dbReference type="AlphaFoldDB" id="A0A852Z4K7"/>
<evidence type="ECO:0000256" key="2">
    <source>
        <dbReference type="ARBA" id="ARBA00022840"/>
    </source>
</evidence>
<dbReference type="SUPFAM" id="SSF46894">
    <property type="entry name" value="C-terminal effector domain of the bipartite response regulators"/>
    <property type="match status" value="1"/>
</dbReference>
<reference evidence="4 5" key="1">
    <citation type="submission" date="2020-07" db="EMBL/GenBank/DDBJ databases">
        <title>Genomic Encyclopedia of Type Strains, Phase III (KMG-III): the genomes of soil and plant-associated and newly described type strains.</title>
        <authorList>
            <person name="Whitman W."/>
        </authorList>
    </citation>
    <scope>NUCLEOTIDE SEQUENCE [LARGE SCALE GENOMIC DNA]</scope>
    <source>
        <strain evidence="4 5">CECT 8576</strain>
    </source>
</reference>
<protein>
    <submittedName>
        <fullName evidence="4">ATP/maltotriose-dependent transcriptional regulator MalT</fullName>
    </submittedName>
</protein>
<dbReference type="GO" id="GO:0003677">
    <property type="term" value="F:DNA binding"/>
    <property type="evidence" value="ECO:0007669"/>
    <property type="project" value="InterPro"/>
</dbReference>
<dbReference type="InterPro" id="IPR011990">
    <property type="entry name" value="TPR-like_helical_dom_sf"/>
</dbReference>
<dbReference type="InterPro" id="IPR016032">
    <property type="entry name" value="Sig_transdc_resp-reg_C-effctor"/>
</dbReference>
<dbReference type="PANTHER" id="PTHR16305:SF35">
    <property type="entry name" value="TRANSCRIPTIONAL ACTIVATOR DOMAIN"/>
    <property type="match status" value="1"/>
</dbReference>
<accession>A0A852Z4K7</accession>
<dbReference type="CDD" id="cd06170">
    <property type="entry name" value="LuxR_C_like"/>
    <property type="match status" value="1"/>
</dbReference>